<proteinExistence type="predicted"/>
<protein>
    <submittedName>
        <fullName evidence="1">Uncharacterized protein</fullName>
    </submittedName>
</protein>
<dbReference type="AlphaFoldDB" id="A0A6C2U417"/>
<dbReference type="RefSeq" id="WP_136080400.1">
    <property type="nucleotide sequence ID" value="NZ_CAAHFG010000002.1"/>
</dbReference>
<name>A0A6C2U417_PONDE</name>
<organism evidence="1 2">
    <name type="scientific">Pontiella desulfatans</name>
    <dbReference type="NCBI Taxonomy" id="2750659"/>
    <lineage>
        <taxon>Bacteria</taxon>
        <taxon>Pseudomonadati</taxon>
        <taxon>Kiritimatiellota</taxon>
        <taxon>Kiritimatiellia</taxon>
        <taxon>Kiritimatiellales</taxon>
        <taxon>Pontiellaceae</taxon>
        <taxon>Pontiella</taxon>
    </lineage>
</organism>
<accession>A0A6C2U417</accession>
<dbReference type="EMBL" id="CAAHFG010000002">
    <property type="protein sequence ID" value="VGO14772.1"/>
    <property type="molecule type" value="Genomic_DNA"/>
</dbReference>
<keyword evidence="2" id="KW-1185">Reference proteome</keyword>
<dbReference type="Proteomes" id="UP000366872">
    <property type="component" value="Unassembled WGS sequence"/>
</dbReference>
<reference evidence="1 2" key="1">
    <citation type="submission" date="2019-04" db="EMBL/GenBank/DDBJ databases">
        <authorList>
            <person name="Van Vliet M D."/>
        </authorList>
    </citation>
    <scope>NUCLEOTIDE SEQUENCE [LARGE SCALE GENOMIC DNA]</scope>
    <source>
        <strain evidence="1 2">F1</strain>
    </source>
</reference>
<evidence type="ECO:0000313" key="1">
    <source>
        <dbReference type="EMBL" id="VGO14772.1"/>
    </source>
</evidence>
<evidence type="ECO:0000313" key="2">
    <source>
        <dbReference type="Proteomes" id="UP000366872"/>
    </source>
</evidence>
<gene>
    <name evidence="1" type="ORF">PDESU_03341</name>
</gene>
<sequence length="69" mass="7797">MPLETLELKTVLCPIFGSAKTCRQLFGLSDKQLIKLANEGIIRRKKTGESKNSAALYHVQDVYDWMVAK</sequence>